<gene>
    <name evidence="1" type="ORF">XENOCAPTIV_007112</name>
</gene>
<organism evidence="1 2">
    <name type="scientific">Xenoophorus captivus</name>
    <dbReference type="NCBI Taxonomy" id="1517983"/>
    <lineage>
        <taxon>Eukaryota</taxon>
        <taxon>Metazoa</taxon>
        <taxon>Chordata</taxon>
        <taxon>Craniata</taxon>
        <taxon>Vertebrata</taxon>
        <taxon>Euteleostomi</taxon>
        <taxon>Actinopterygii</taxon>
        <taxon>Neopterygii</taxon>
        <taxon>Teleostei</taxon>
        <taxon>Neoteleostei</taxon>
        <taxon>Acanthomorphata</taxon>
        <taxon>Ovalentaria</taxon>
        <taxon>Atherinomorphae</taxon>
        <taxon>Cyprinodontiformes</taxon>
        <taxon>Goodeidae</taxon>
        <taxon>Xenoophorus</taxon>
    </lineage>
</organism>
<keyword evidence="2" id="KW-1185">Reference proteome</keyword>
<dbReference type="Proteomes" id="UP001434883">
    <property type="component" value="Unassembled WGS sequence"/>
</dbReference>
<evidence type="ECO:0000313" key="1">
    <source>
        <dbReference type="EMBL" id="MEQ2218708.1"/>
    </source>
</evidence>
<sequence length="104" mass="12037">METQQVLYAVERTLTLVSGQGAHVYIYVCLYTILANVLGHSTNSMSSGGPITSMAAVKEKLDWPAQSSDLNLLEHLWDELERRLQFWFWSNYEHTPKPWKMFTE</sequence>
<name>A0ABV0SGJ1_9TELE</name>
<reference evidence="1 2" key="1">
    <citation type="submission" date="2021-06" db="EMBL/GenBank/DDBJ databases">
        <authorList>
            <person name="Palmer J.M."/>
        </authorList>
    </citation>
    <scope>NUCLEOTIDE SEQUENCE [LARGE SCALE GENOMIC DNA]</scope>
    <source>
        <strain evidence="1 2">XC_2019</strain>
        <tissue evidence="1">Muscle</tissue>
    </source>
</reference>
<dbReference type="Gene3D" id="3.30.420.10">
    <property type="entry name" value="Ribonuclease H-like superfamily/Ribonuclease H"/>
    <property type="match status" value="1"/>
</dbReference>
<dbReference type="EMBL" id="JAHRIN010077419">
    <property type="protein sequence ID" value="MEQ2218708.1"/>
    <property type="molecule type" value="Genomic_DNA"/>
</dbReference>
<evidence type="ECO:0000313" key="2">
    <source>
        <dbReference type="Proteomes" id="UP001434883"/>
    </source>
</evidence>
<accession>A0ABV0SGJ1</accession>
<proteinExistence type="predicted"/>
<comment type="caution">
    <text evidence="1">The sequence shown here is derived from an EMBL/GenBank/DDBJ whole genome shotgun (WGS) entry which is preliminary data.</text>
</comment>
<protein>
    <submittedName>
        <fullName evidence="1">Uncharacterized protein</fullName>
    </submittedName>
</protein>
<dbReference type="InterPro" id="IPR036397">
    <property type="entry name" value="RNaseH_sf"/>
</dbReference>